<dbReference type="AlphaFoldDB" id="S8F4R7"/>
<comment type="similarity">
    <text evidence="4">Belongs to the cytochrome P450 family.</text>
</comment>
<proteinExistence type="inferred from homology"/>
<evidence type="ECO:0000256" key="12">
    <source>
        <dbReference type="ARBA" id="ARBA00023136"/>
    </source>
</evidence>
<name>S8F4R7_FOMSC</name>
<dbReference type="InterPro" id="IPR050364">
    <property type="entry name" value="Cytochrome_P450_fung"/>
</dbReference>
<dbReference type="PANTHER" id="PTHR46300:SF7">
    <property type="entry name" value="P450, PUTATIVE (EUROFUNG)-RELATED"/>
    <property type="match status" value="1"/>
</dbReference>
<keyword evidence="8 15" id="KW-1133">Transmembrane helix</keyword>
<evidence type="ECO:0000256" key="1">
    <source>
        <dbReference type="ARBA" id="ARBA00001971"/>
    </source>
</evidence>
<dbReference type="STRING" id="743788.S8F4R7"/>
<gene>
    <name evidence="16" type="ORF">FOMPIDRAFT_155193</name>
</gene>
<keyword evidence="10 13" id="KW-0408">Iron</keyword>
<evidence type="ECO:0000256" key="10">
    <source>
        <dbReference type="ARBA" id="ARBA00023004"/>
    </source>
</evidence>
<dbReference type="SUPFAM" id="SSF48264">
    <property type="entry name" value="Cytochrome P450"/>
    <property type="match status" value="1"/>
</dbReference>
<evidence type="ECO:0000256" key="13">
    <source>
        <dbReference type="PIRSR" id="PIRSR602401-1"/>
    </source>
</evidence>
<dbReference type="GO" id="GO:0005506">
    <property type="term" value="F:iron ion binding"/>
    <property type="evidence" value="ECO:0007669"/>
    <property type="project" value="InterPro"/>
</dbReference>
<dbReference type="Pfam" id="PF00067">
    <property type="entry name" value="p450"/>
    <property type="match status" value="1"/>
</dbReference>
<dbReference type="InterPro" id="IPR036396">
    <property type="entry name" value="Cyt_P450_sf"/>
</dbReference>
<feature type="binding site" description="axial binding residue" evidence="13">
    <location>
        <position position="488"/>
    </location>
    <ligand>
        <name>heme</name>
        <dbReference type="ChEBI" id="CHEBI:30413"/>
    </ligand>
    <ligandPart>
        <name>Fe</name>
        <dbReference type="ChEBI" id="CHEBI:18248"/>
    </ligandPart>
</feature>
<organism evidence="16 17">
    <name type="scientific">Fomitopsis schrenkii</name>
    <name type="common">Brown rot fungus</name>
    <dbReference type="NCBI Taxonomy" id="2126942"/>
    <lineage>
        <taxon>Eukaryota</taxon>
        <taxon>Fungi</taxon>
        <taxon>Dikarya</taxon>
        <taxon>Basidiomycota</taxon>
        <taxon>Agaricomycotina</taxon>
        <taxon>Agaricomycetes</taxon>
        <taxon>Polyporales</taxon>
        <taxon>Fomitopsis</taxon>
    </lineage>
</organism>
<sequence length="563" mass="59568">MPTPQSLLCHRRASKNTKSNVLTTIRRHITLSALILVAAAASVILALKALRSRRPPSPPGPNALPLLRNILHFPPANLPLACASWASKYGELTQLTLFTRPLLILHTRRAAHALLTSNARLSSARPALPIFGARTGWDRMTALLPHGPAWRTARRLSAPVLASRAGVVACEPAMAVHIPRLVPRFLACPPGDGDRLRAQTIKTVVGTTLAILYGVEIREEGDPIVQAVCVAMTHFSKHFFPGAVLADWLPHSLSRYLPDRLTGATNAGQWKAALDAVLDLPFERAKAAIAGGTAPPSFISACLAPQPGGGAPKEEDTGTDAPSPEEHEQTVKHAAASLLLGAVDSTLSLVETLLALLAAHPSVQRTAQAELDRVLSPPNSPAAPRRLPVLADAAAAPYVRGLVLEVLRLGAALPLGMPHVLAQDTLYDGYLIKRGTTLMADIRGMLRDPTAYADPDTCDPARYAPSAKSPAGAPDPRDVVWGFGKRTCPGLYLGETCLTLATLHVLAAFDVRPAAGGCEGVSAPAGEYTTGIVSHPVSLSVAMRPRSEDVLEAARDIAARMPK</sequence>
<evidence type="ECO:0000256" key="8">
    <source>
        <dbReference type="ARBA" id="ARBA00022989"/>
    </source>
</evidence>
<accession>S8F4R7</accession>
<feature type="transmembrane region" description="Helical" evidence="15">
    <location>
        <begin position="29"/>
        <end position="47"/>
    </location>
</feature>
<dbReference type="PANTHER" id="PTHR46300">
    <property type="entry name" value="P450, PUTATIVE (EUROFUNG)-RELATED-RELATED"/>
    <property type="match status" value="1"/>
</dbReference>
<reference evidence="16 17" key="1">
    <citation type="journal article" date="2012" name="Science">
        <title>The Paleozoic origin of enzymatic lignin decomposition reconstructed from 31 fungal genomes.</title>
        <authorList>
            <person name="Floudas D."/>
            <person name="Binder M."/>
            <person name="Riley R."/>
            <person name="Barry K."/>
            <person name="Blanchette R.A."/>
            <person name="Henrissat B."/>
            <person name="Martinez A.T."/>
            <person name="Otillar R."/>
            <person name="Spatafora J.W."/>
            <person name="Yadav J.S."/>
            <person name="Aerts A."/>
            <person name="Benoit I."/>
            <person name="Boyd A."/>
            <person name="Carlson A."/>
            <person name="Copeland A."/>
            <person name="Coutinho P.M."/>
            <person name="de Vries R.P."/>
            <person name="Ferreira P."/>
            <person name="Findley K."/>
            <person name="Foster B."/>
            <person name="Gaskell J."/>
            <person name="Glotzer D."/>
            <person name="Gorecki P."/>
            <person name="Heitman J."/>
            <person name="Hesse C."/>
            <person name="Hori C."/>
            <person name="Igarashi K."/>
            <person name="Jurgens J.A."/>
            <person name="Kallen N."/>
            <person name="Kersten P."/>
            <person name="Kohler A."/>
            <person name="Kuees U."/>
            <person name="Kumar T.K.A."/>
            <person name="Kuo A."/>
            <person name="LaButti K."/>
            <person name="Larrondo L.F."/>
            <person name="Lindquist E."/>
            <person name="Ling A."/>
            <person name="Lombard V."/>
            <person name="Lucas S."/>
            <person name="Lundell T."/>
            <person name="Martin R."/>
            <person name="McLaughlin D.J."/>
            <person name="Morgenstern I."/>
            <person name="Morin E."/>
            <person name="Murat C."/>
            <person name="Nagy L.G."/>
            <person name="Nolan M."/>
            <person name="Ohm R.A."/>
            <person name="Patyshakuliyeva A."/>
            <person name="Rokas A."/>
            <person name="Ruiz-Duenas F.J."/>
            <person name="Sabat G."/>
            <person name="Salamov A."/>
            <person name="Samejima M."/>
            <person name="Schmutz J."/>
            <person name="Slot J.C."/>
            <person name="St John F."/>
            <person name="Stenlid J."/>
            <person name="Sun H."/>
            <person name="Sun S."/>
            <person name="Syed K."/>
            <person name="Tsang A."/>
            <person name="Wiebenga A."/>
            <person name="Young D."/>
            <person name="Pisabarro A."/>
            <person name="Eastwood D.C."/>
            <person name="Martin F."/>
            <person name="Cullen D."/>
            <person name="Grigoriev I.V."/>
            <person name="Hibbett D.S."/>
        </authorList>
    </citation>
    <scope>NUCLEOTIDE SEQUENCE</scope>
    <source>
        <strain evidence="17">FP-58527</strain>
    </source>
</reference>
<keyword evidence="5 13" id="KW-0349">Heme</keyword>
<dbReference type="eggNOG" id="KOG0156">
    <property type="taxonomic scope" value="Eukaryota"/>
</dbReference>
<evidence type="ECO:0000256" key="9">
    <source>
        <dbReference type="ARBA" id="ARBA00023002"/>
    </source>
</evidence>
<feature type="region of interest" description="Disordered" evidence="14">
    <location>
        <begin position="301"/>
        <end position="327"/>
    </location>
</feature>
<keyword evidence="17" id="KW-1185">Reference proteome</keyword>
<evidence type="ECO:0000256" key="3">
    <source>
        <dbReference type="ARBA" id="ARBA00005179"/>
    </source>
</evidence>
<keyword evidence="7 13" id="KW-0479">Metal-binding</keyword>
<dbReference type="InterPro" id="IPR001128">
    <property type="entry name" value="Cyt_P450"/>
</dbReference>
<keyword evidence="12 15" id="KW-0472">Membrane</keyword>
<dbReference type="HOGENOM" id="CLU_001570_2_3_1"/>
<evidence type="ECO:0000313" key="16">
    <source>
        <dbReference type="EMBL" id="EPS93949.1"/>
    </source>
</evidence>
<comment type="subcellular location">
    <subcellularLocation>
        <location evidence="2">Membrane</location>
        <topology evidence="2">Single-pass membrane protein</topology>
    </subcellularLocation>
</comment>
<evidence type="ECO:0000256" key="7">
    <source>
        <dbReference type="ARBA" id="ARBA00022723"/>
    </source>
</evidence>
<dbReference type="GO" id="GO:0020037">
    <property type="term" value="F:heme binding"/>
    <property type="evidence" value="ECO:0007669"/>
    <property type="project" value="InterPro"/>
</dbReference>
<dbReference type="OrthoDB" id="1055148at2759"/>
<evidence type="ECO:0000256" key="11">
    <source>
        <dbReference type="ARBA" id="ARBA00023033"/>
    </source>
</evidence>
<dbReference type="InterPro" id="IPR002401">
    <property type="entry name" value="Cyt_P450_E_grp-I"/>
</dbReference>
<dbReference type="GO" id="GO:0004497">
    <property type="term" value="F:monooxygenase activity"/>
    <property type="evidence" value="ECO:0007669"/>
    <property type="project" value="UniProtKB-KW"/>
</dbReference>
<dbReference type="GO" id="GO:0016020">
    <property type="term" value="C:membrane"/>
    <property type="evidence" value="ECO:0007669"/>
    <property type="project" value="UniProtKB-SubCell"/>
</dbReference>
<evidence type="ECO:0000256" key="15">
    <source>
        <dbReference type="SAM" id="Phobius"/>
    </source>
</evidence>
<dbReference type="GO" id="GO:0016705">
    <property type="term" value="F:oxidoreductase activity, acting on paired donors, with incorporation or reduction of molecular oxygen"/>
    <property type="evidence" value="ECO:0007669"/>
    <property type="project" value="InterPro"/>
</dbReference>
<keyword evidence="9" id="KW-0560">Oxidoreductase</keyword>
<evidence type="ECO:0008006" key="18">
    <source>
        <dbReference type="Google" id="ProtNLM"/>
    </source>
</evidence>
<comment type="cofactor">
    <cofactor evidence="1 13">
        <name>heme</name>
        <dbReference type="ChEBI" id="CHEBI:30413"/>
    </cofactor>
</comment>
<dbReference type="PRINTS" id="PR00463">
    <property type="entry name" value="EP450I"/>
</dbReference>
<dbReference type="Proteomes" id="UP000015241">
    <property type="component" value="Unassembled WGS sequence"/>
</dbReference>
<evidence type="ECO:0000313" key="17">
    <source>
        <dbReference type="Proteomes" id="UP000015241"/>
    </source>
</evidence>
<protein>
    <recommendedName>
        <fullName evidence="18">Cytochrome P450</fullName>
    </recommendedName>
</protein>
<comment type="pathway">
    <text evidence="3">Secondary metabolite biosynthesis.</text>
</comment>
<evidence type="ECO:0000256" key="14">
    <source>
        <dbReference type="SAM" id="MobiDB-lite"/>
    </source>
</evidence>
<dbReference type="EMBL" id="KE504250">
    <property type="protein sequence ID" value="EPS93949.1"/>
    <property type="molecule type" value="Genomic_DNA"/>
</dbReference>
<keyword evidence="6 15" id="KW-0812">Transmembrane</keyword>
<evidence type="ECO:0000256" key="2">
    <source>
        <dbReference type="ARBA" id="ARBA00004167"/>
    </source>
</evidence>
<dbReference type="InParanoid" id="S8F4R7"/>
<evidence type="ECO:0000256" key="5">
    <source>
        <dbReference type="ARBA" id="ARBA00022617"/>
    </source>
</evidence>
<dbReference type="Gene3D" id="1.10.630.10">
    <property type="entry name" value="Cytochrome P450"/>
    <property type="match status" value="1"/>
</dbReference>
<evidence type="ECO:0000256" key="6">
    <source>
        <dbReference type="ARBA" id="ARBA00022692"/>
    </source>
</evidence>
<keyword evidence="11" id="KW-0503">Monooxygenase</keyword>
<evidence type="ECO:0000256" key="4">
    <source>
        <dbReference type="ARBA" id="ARBA00010617"/>
    </source>
</evidence>